<evidence type="ECO:0000313" key="2">
    <source>
        <dbReference type="EMBL" id="BBY31191.1"/>
    </source>
</evidence>
<name>A0A7I7QXY0_9MYCO</name>
<protein>
    <submittedName>
        <fullName evidence="2">DNA-deoxyinosine glycosylase</fullName>
    </submittedName>
</protein>
<dbReference type="SMART" id="SM00987">
    <property type="entry name" value="UreE_C"/>
    <property type="match status" value="1"/>
</dbReference>
<sequence>MTESATPLREGLPPVVDDAARVLILGSFPSEQSLALRQYYANPRNQFWALLSAAFGFDADVPYDARIAAARHHGVALWDVVHSCRRAGSLDAKIDRRSIVANDVGALLATHRGIDRVFANGAAAEHMYERHVATPVTAVRLPSSSPAATMSFPNKLIRWRSVV</sequence>
<organism evidence="2 3">
    <name type="scientific">Mycolicibacterium sediminis</name>
    <dbReference type="NCBI Taxonomy" id="1286180"/>
    <lineage>
        <taxon>Bacteria</taxon>
        <taxon>Bacillati</taxon>
        <taxon>Actinomycetota</taxon>
        <taxon>Actinomycetes</taxon>
        <taxon>Mycobacteriales</taxon>
        <taxon>Mycobacteriaceae</taxon>
        <taxon>Mycolicibacterium</taxon>
    </lineage>
</organism>
<dbReference type="RefSeq" id="WP_163800720.1">
    <property type="nucleotide sequence ID" value="NZ_AP022588.1"/>
</dbReference>
<dbReference type="InterPro" id="IPR005122">
    <property type="entry name" value="Uracil-DNA_glycosylase-like"/>
</dbReference>
<dbReference type="KEGG" id="msei:MSEDJ_52870"/>
<feature type="domain" description="Uracil-DNA glycosylase-like" evidence="1">
    <location>
        <begin position="13"/>
        <end position="163"/>
    </location>
</feature>
<dbReference type="EMBL" id="AP022588">
    <property type="protein sequence ID" value="BBY31191.1"/>
    <property type="molecule type" value="Genomic_DNA"/>
</dbReference>
<dbReference type="Pfam" id="PF03167">
    <property type="entry name" value="UDG"/>
    <property type="match status" value="1"/>
</dbReference>
<dbReference type="NCBIfam" id="TIGR04274">
    <property type="entry name" value="hypoxanDNAglyco"/>
    <property type="match status" value="1"/>
</dbReference>
<dbReference type="SUPFAM" id="SSF52141">
    <property type="entry name" value="Uracil-DNA glycosylase-like"/>
    <property type="match status" value="1"/>
</dbReference>
<dbReference type="Proteomes" id="UP000467193">
    <property type="component" value="Chromosome"/>
</dbReference>
<dbReference type="InterPro" id="IPR026353">
    <property type="entry name" value="Hypoxan-DNA_Glyclase"/>
</dbReference>
<evidence type="ECO:0000259" key="1">
    <source>
        <dbReference type="SMART" id="SM00986"/>
    </source>
</evidence>
<dbReference type="Gene3D" id="3.40.470.10">
    <property type="entry name" value="Uracil-DNA glycosylase-like domain"/>
    <property type="match status" value="1"/>
</dbReference>
<accession>A0A7I7QXY0</accession>
<gene>
    <name evidence="2" type="ORF">MSEDJ_52870</name>
</gene>
<keyword evidence="3" id="KW-1185">Reference proteome</keyword>
<reference evidence="2 3" key="1">
    <citation type="journal article" date="2019" name="Emerg. Microbes Infect.">
        <title>Comprehensive subspecies identification of 175 nontuberculous mycobacteria species based on 7547 genomic profiles.</title>
        <authorList>
            <person name="Matsumoto Y."/>
            <person name="Kinjo T."/>
            <person name="Motooka D."/>
            <person name="Nabeya D."/>
            <person name="Jung N."/>
            <person name="Uechi K."/>
            <person name="Horii T."/>
            <person name="Iida T."/>
            <person name="Fujita J."/>
            <person name="Nakamura S."/>
        </authorList>
    </citation>
    <scope>NUCLEOTIDE SEQUENCE [LARGE SCALE GENOMIC DNA]</scope>
    <source>
        <strain evidence="2 3">JCM 17899</strain>
    </source>
</reference>
<proteinExistence type="predicted"/>
<dbReference type="AlphaFoldDB" id="A0A7I7QXY0"/>
<evidence type="ECO:0000313" key="3">
    <source>
        <dbReference type="Proteomes" id="UP000467193"/>
    </source>
</evidence>
<dbReference type="CDD" id="cd10032">
    <property type="entry name" value="UDG-F6_HDG"/>
    <property type="match status" value="1"/>
</dbReference>
<dbReference type="SMART" id="SM00986">
    <property type="entry name" value="UDG"/>
    <property type="match status" value="1"/>
</dbReference>
<dbReference type="InterPro" id="IPR036895">
    <property type="entry name" value="Uracil-DNA_glycosylase-like_sf"/>
</dbReference>